<name>A0A2P6SNY7_ROSCH</name>
<dbReference type="AlphaFoldDB" id="A0A2P6SNY7"/>
<keyword evidence="5" id="KW-0804">Transcription</keyword>
<dbReference type="PANTHER" id="PTHR46373:SF20">
    <property type="entry name" value="PROTEIN RKD1"/>
    <property type="match status" value="1"/>
</dbReference>
<evidence type="ECO:0000256" key="5">
    <source>
        <dbReference type="ARBA" id="ARBA00023163"/>
    </source>
</evidence>
<feature type="domain" description="RWP-RK" evidence="7">
    <location>
        <begin position="220"/>
        <end position="307"/>
    </location>
</feature>
<dbReference type="GO" id="GO:0003677">
    <property type="term" value="F:DNA binding"/>
    <property type="evidence" value="ECO:0007669"/>
    <property type="project" value="UniProtKB-KW"/>
</dbReference>
<accession>A0A2P6SNY7</accession>
<dbReference type="Gramene" id="PRQ60369">
    <property type="protein sequence ID" value="PRQ60369"/>
    <property type="gene ID" value="RchiOBHm_Chr1g0380421"/>
</dbReference>
<dbReference type="Proteomes" id="UP000238479">
    <property type="component" value="Chromosome 1"/>
</dbReference>
<dbReference type="InterPro" id="IPR003035">
    <property type="entry name" value="RWP-RK_dom"/>
</dbReference>
<protein>
    <submittedName>
        <fullName evidence="8">Putative transcription factor Nin-like family</fullName>
    </submittedName>
</protein>
<evidence type="ECO:0000256" key="6">
    <source>
        <dbReference type="ARBA" id="ARBA00023242"/>
    </source>
</evidence>
<dbReference type="STRING" id="74649.A0A2P6SNY7"/>
<keyword evidence="4" id="KW-0238">DNA-binding</keyword>
<reference evidence="8 9" key="1">
    <citation type="journal article" date="2018" name="Nat. Genet.">
        <title>The Rosa genome provides new insights in the design of modern roses.</title>
        <authorList>
            <person name="Bendahmane M."/>
        </authorList>
    </citation>
    <scope>NUCLEOTIDE SEQUENCE [LARGE SCALE GENOMIC DNA]</scope>
    <source>
        <strain evidence="9">cv. Old Blush</strain>
    </source>
</reference>
<keyword evidence="2" id="KW-0805">Transcription regulation</keyword>
<organism evidence="8 9">
    <name type="scientific">Rosa chinensis</name>
    <name type="common">China rose</name>
    <dbReference type="NCBI Taxonomy" id="74649"/>
    <lineage>
        <taxon>Eukaryota</taxon>
        <taxon>Viridiplantae</taxon>
        <taxon>Streptophyta</taxon>
        <taxon>Embryophyta</taxon>
        <taxon>Tracheophyta</taxon>
        <taxon>Spermatophyta</taxon>
        <taxon>Magnoliopsida</taxon>
        <taxon>eudicotyledons</taxon>
        <taxon>Gunneridae</taxon>
        <taxon>Pentapetalae</taxon>
        <taxon>rosids</taxon>
        <taxon>fabids</taxon>
        <taxon>Rosales</taxon>
        <taxon>Rosaceae</taxon>
        <taxon>Rosoideae</taxon>
        <taxon>Rosoideae incertae sedis</taxon>
        <taxon>Rosa</taxon>
    </lineage>
</organism>
<evidence type="ECO:0000256" key="3">
    <source>
        <dbReference type="ARBA" id="ARBA00023054"/>
    </source>
</evidence>
<evidence type="ECO:0000256" key="1">
    <source>
        <dbReference type="ARBA" id="ARBA00004049"/>
    </source>
</evidence>
<proteinExistence type="predicted"/>
<dbReference type="PROSITE" id="PS51519">
    <property type="entry name" value="RWP_RK"/>
    <property type="match status" value="1"/>
</dbReference>
<keyword evidence="6" id="KW-0539">Nucleus</keyword>
<dbReference type="PANTHER" id="PTHR46373">
    <property type="entry name" value="PROTEIN RKD4"/>
    <property type="match status" value="1"/>
</dbReference>
<evidence type="ECO:0000256" key="2">
    <source>
        <dbReference type="ARBA" id="ARBA00023015"/>
    </source>
</evidence>
<keyword evidence="9" id="KW-1185">Reference proteome</keyword>
<evidence type="ECO:0000259" key="7">
    <source>
        <dbReference type="PROSITE" id="PS51519"/>
    </source>
</evidence>
<dbReference type="EMBL" id="PDCK01000039">
    <property type="protein sequence ID" value="PRQ60369.1"/>
    <property type="molecule type" value="Genomic_DNA"/>
</dbReference>
<evidence type="ECO:0000256" key="4">
    <source>
        <dbReference type="ARBA" id="ARBA00023125"/>
    </source>
</evidence>
<comment type="caution">
    <text evidence="8">The sequence shown here is derived from an EMBL/GenBank/DDBJ whole genome shotgun (WGS) entry which is preliminary data.</text>
</comment>
<evidence type="ECO:0000313" key="8">
    <source>
        <dbReference type="EMBL" id="PRQ60369.1"/>
    </source>
</evidence>
<dbReference type="InterPro" id="IPR044607">
    <property type="entry name" value="RKD-like"/>
</dbReference>
<keyword evidence="3" id="KW-0175">Coiled coil</keyword>
<sequence>MGFQGLEDFSTWDFTALDITTAVSSPSRCDNHVLDEKPLPTMVDSFDYLDNVPSDSGHGEVSFKIETSGFSSSHCDSLVFDEKPLTTMVESFTYLDNVPSDLGQHEVSMMTESCGFSSSHCDSVVFNEKPISTMVESFDNSNNVPSVLGPHEASMRTESATAFASSHSNSLVLYEKPLSTIVDSFDYSDIPTPDLGHDEVSVMIENGFPSWDISDISCKRETSNRRRYNTEMKIKSDSLEFEEIKKYFDLPITKAAKELKVGVTLLKRRCRELNIMRWPHRKIRSLNSLIETLKGMGLRNEVKMLEENKRLLEQVPNMELTKRTKKLRQSIFKANYNYKKQMSLSLLLG</sequence>
<comment type="function">
    <text evidence="1">Putative transcription factor.</text>
</comment>
<dbReference type="GO" id="GO:0003700">
    <property type="term" value="F:DNA-binding transcription factor activity"/>
    <property type="evidence" value="ECO:0007669"/>
    <property type="project" value="InterPro"/>
</dbReference>
<gene>
    <name evidence="8" type="ORF">RchiOBHm_Chr1g0380421</name>
</gene>
<evidence type="ECO:0000313" key="9">
    <source>
        <dbReference type="Proteomes" id="UP000238479"/>
    </source>
</evidence>
<dbReference type="Pfam" id="PF02042">
    <property type="entry name" value="RWP-RK"/>
    <property type="match status" value="1"/>
</dbReference>